<evidence type="ECO:0000256" key="5">
    <source>
        <dbReference type="ARBA" id="ARBA00022747"/>
    </source>
</evidence>
<dbReference type="PANTHER" id="PTHR33841">
    <property type="entry name" value="DNA METHYLTRANSFERASE YEEA-RELATED"/>
    <property type="match status" value="1"/>
</dbReference>
<dbReference type="PANTHER" id="PTHR33841:SF1">
    <property type="entry name" value="DNA METHYLTRANSFERASE A"/>
    <property type="match status" value="1"/>
</dbReference>
<dbReference type="Pfam" id="PF12950">
    <property type="entry name" value="TaqI_C"/>
    <property type="match status" value="1"/>
</dbReference>
<evidence type="ECO:0000256" key="7">
    <source>
        <dbReference type="ARBA" id="ARBA00047942"/>
    </source>
</evidence>
<sequence length="532" mass="61090">MDNCKTIHDLKKIKVLDPACGSGSFLVKALNTINDKYKKLGAPGNAFTKIQILKENIYGIDLDEQAVEIARLNLLLSVLDGQIKLPLLSNIKNGNSLISGTDEELEKYFGKNFREKKPFNWREEFPEVFEQGGFDAIIGNPPYVRVDSLDKNDKNFWKDVFKSSEGKYDLYYLFIENSIKLLKLGGHLGYIVPNKFCVADSGKELRNFIFDSSLIAKFFSVSNIDIFKEAANYPILLFVEKGTPKDKIELGFAKNEEEVLNKKFVNYVVNKNELNLLPVKIIPINVDKNILKIVINLINKHNKLNEYLKISEGLRIPDKYESKEKEKFSIAKQYQFTRYSIIKKGSFINSNNLGQVINDKSERFMNSQKEKIIIAEDALSITVTLDTNKNIPQGGVYFATLIEDKISIKFLLGLLNSKLLSFIYRVLFGGMHMGGGYLRYRTAFLEQLPARFVDKEKQSRIVSLVERIIKLNKEIHEIPENSNKWNSIKSEIEKTDKKIDEEVYKLYGLTPEEIEIVEEAKQRLCITFLHRS</sequence>
<dbReference type="GO" id="GO:0009307">
    <property type="term" value="P:DNA restriction-modification system"/>
    <property type="evidence" value="ECO:0007669"/>
    <property type="project" value="UniProtKB-KW"/>
</dbReference>
<keyword evidence="3" id="KW-0808">Transferase</keyword>
<dbReference type="Gene3D" id="3.40.50.150">
    <property type="entry name" value="Vaccinia Virus protein VP39"/>
    <property type="match status" value="1"/>
</dbReference>
<gene>
    <name evidence="10" type="ORF">COS26_01665</name>
</gene>
<reference evidence="11" key="1">
    <citation type="submission" date="2017-09" db="EMBL/GenBank/DDBJ databases">
        <title>Depth-based differentiation of microbial function through sediment-hosted aquifers and enrichment of novel symbionts in the deep terrestrial subsurface.</title>
        <authorList>
            <person name="Probst A.J."/>
            <person name="Ladd B."/>
            <person name="Jarett J.K."/>
            <person name="Geller-Mcgrath D.E."/>
            <person name="Sieber C.M.K."/>
            <person name="Emerson J.B."/>
            <person name="Anantharaman K."/>
            <person name="Thomas B.C."/>
            <person name="Malmstrom R."/>
            <person name="Stieglmeier M."/>
            <person name="Klingl A."/>
            <person name="Woyke T."/>
            <person name="Ryan C.M."/>
            <person name="Banfield J.F."/>
        </authorList>
    </citation>
    <scope>NUCLEOTIDE SEQUENCE [LARGE SCALE GENOMIC DNA]</scope>
</reference>
<comment type="caution">
    <text evidence="10">The sequence shown here is derived from an EMBL/GenBank/DDBJ whole genome shotgun (WGS) entry which is preliminary data.</text>
</comment>
<protein>
    <recommendedName>
        <fullName evidence="1">site-specific DNA-methyltransferase (adenine-specific)</fullName>
        <ecNumber evidence="1">2.1.1.72</ecNumber>
    </recommendedName>
</protein>
<dbReference type="InterPro" id="IPR002052">
    <property type="entry name" value="DNA_methylase_N6_adenine_CS"/>
</dbReference>
<dbReference type="InterPro" id="IPR029063">
    <property type="entry name" value="SAM-dependent_MTases_sf"/>
</dbReference>
<comment type="catalytic activity">
    <reaction evidence="7">
        <text>a 2'-deoxyadenosine in DNA + S-adenosyl-L-methionine = an N(6)-methyl-2'-deoxyadenosine in DNA + S-adenosyl-L-homocysteine + H(+)</text>
        <dbReference type="Rhea" id="RHEA:15197"/>
        <dbReference type="Rhea" id="RHEA-COMP:12418"/>
        <dbReference type="Rhea" id="RHEA-COMP:12419"/>
        <dbReference type="ChEBI" id="CHEBI:15378"/>
        <dbReference type="ChEBI" id="CHEBI:57856"/>
        <dbReference type="ChEBI" id="CHEBI:59789"/>
        <dbReference type="ChEBI" id="CHEBI:90615"/>
        <dbReference type="ChEBI" id="CHEBI:90616"/>
        <dbReference type="EC" id="2.1.1.72"/>
    </reaction>
</comment>
<evidence type="ECO:0000256" key="1">
    <source>
        <dbReference type="ARBA" id="ARBA00011900"/>
    </source>
</evidence>
<dbReference type="PRINTS" id="PR00507">
    <property type="entry name" value="N12N6MTFRASE"/>
</dbReference>
<dbReference type="GO" id="GO:0003677">
    <property type="term" value="F:DNA binding"/>
    <property type="evidence" value="ECO:0007669"/>
    <property type="project" value="UniProtKB-KW"/>
</dbReference>
<dbReference type="GO" id="GO:0009007">
    <property type="term" value="F:site-specific DNA-methyltransferase (adenine-specific) activity"/>
    <property type="evidence" value="ECO:0007669"/>
    <property type="project" value="UniProtKB-EC"/>
</dbReference>
<accession>A0A2M7D7W7</accession>
<evidence type="ECO:0000256" key="2">
    <source>
        <dbReference type="ARBA" id="ARBA00022603"/>
    </source>
</evidence>
<evidence type="ECO:0000259" key="9">
    <source>
        <dbReference type="Pfam" id="PF12950"/>
    </source>
</evidence>
<proteinExistence type="predicted"/>
<dbReference type="InterPro" id="IPR011639">
    <property type="entry name" value="MethylTrfase_TaqI-like_dom"/>
</dbReference>
<keyword evidence="4" id="KW-0949">S-adenosyl-L-methionine</keyword>
<dbReference type="InterPro" id="IPR025931">
    <property type="entry name" value="TaqI_C"/>
</dbReference>
<organism evidence="10 11">
    <name type="scientific">Candidatus Nealsonbacteria bacterium CG02_land_8_20_14_3_00_40_11</name>
    <dbReference type="NCBI Taxonomy" id="1974700"/>
    <lineage>
        <taxon>Bacteria</taxon>
        <taxon>Candidatus Nealsoniibacteriota</taxon>
    </lineage>
</organism>
<evidence type="ECO:0000313" key="11">
    <source>
        <dbReference type="Proteomes" id="UP000230304"/>
    </source>
</evidence>
<evidence type="ECO:0000256" key="6">
    <source>
        <dbReference type="ARBA" id="ARBA00023125"/>
    </source>
</evidence>
<dbReference type="EC" id="2.1.1.72" evidence="1"/>
<keyword evidence="5" id="KW-0680">Restriction system</keyword>
<evidence type="ECO:0000259" key="8">
    <source>
        <dbReference type="Pfam" id="PF07669"/>
    </source>
</evidence>
<feature type="domain" description="Type II methyltransferase M.TaqI-like" evidence="8">
    <location>
        <begin position="55"/>
        <end position="227"/>
    </location>
</feature>
<dbReference type="GO" id="GO:0032259">
    <property type="term" value="P:methylation"/>
    <property type="evidence" value="ECO:0007669"/>
    <property type="project" value="UniProtKB-KW"/>
</dbReference>
<dbReference type="Proteomes" id="UP000230304">
    <property type="component" value="Unassembled WGS sequence"/>
</dbReference>
<feature type="domain" description="TaqI-like C-terminal specificity" evidence="9">
    <location>
        <begin position="337"/>
        <end position="449"/>
    </location>
</feature>
<dbReference type="SUPFAM" id="SSF53335">
    <property type="entry name" value="S-adenosyl-L-methionine-dependent methyltransferases"/>
    <property type="match status" value="1"/>
</dbReference>
<keyword evidence="2" id="KW-0489">Methyltransferase</keyword>
<name>A0A2M7D7W7_9BACT</name>
<evidence type="ECO:0000256" key="3">
    <source>
        <dbReference type="ARBA" id="ARBA00022679"/>
    </source>
</evidence>
<dbReference type="SUPFAM" id="SSF116734">
    <property type="entry name" value="DNA methylase specificity domain"/>
    <property type="match status" value="1"/>
</dbReference>
<dbReference type="EMBL" id="PEUA01000038">
    <property type="protein sequence ID" value="PIV42756.1"/>
    <property type="molecule type" value="Genomic_DNA"/>
</dbReference>
<evidence type="ECO:0000256" key="4">
    <source>
        <dbReference type="ARBA" id="ARBA00022691"/>
    </source>
</evidence>
<dbReference type="Pfam" id="PF07669">
    <property type="entry name" value="Eco57I"/>
    <property type="match status" value="1"/>
</dbReference>
<dbReference type="InterPro" id="IPR050953">
    <property type="entry name" value="N4_N6_ade-DNA_methylase"/>
</dbReference>
<dbReference type="AlphaFoldDB" id="A0A2M7D7W7"/>
<keyword evidence="6" id="KW-0238">DNA-binding</keyword>
<evidence type="ECO:0000313" key="10">
    <source>
        <dbReference type="EMBL" id="PIV42756.1"/>
    </source>
</evidence>
<dbReference type="PROSITE" id="PS00092">
    <property type="entry name" value="N6_MTASE"/>
    <property type="match status" value="1"/>
</dbReference>